<organism evidence="2 3">
    <name type="scientific">Cognatilysobacter lacus</name>
    <dbReference type="NCBI Taxonomy" id="1643323"/>
    <lineage>
        <taxon>Bacteria</taxon>
        <taxon>Pseudomonadati</taxon>
        <taxon>Pseudomonadota</taxon>
        <taxon>Gammaproteobacteria</taxon>
        <taxon>Lysobacterales</taxon>
        <taxon>Lysobacteraceae</taxon>
        <taxon>Cognatilysobacter</taxon>
    </lineage>
</organism>
<sequence length="298" mass="31456">MRAALSVIALAALAACTGATNTRPASMQAPNRCADDAGWNDPAVPRHIYGNTWYVGTCGISALLVTSKDGHVLLDAGTGEAATQVEASIRALGFRVEDIRAIVNSHAHLDHAGGLARLQRDSGAPVYARAAAVSVLSTGVADRSDPQQLSLESFAAVAHVQAIADDGHVRVGAIDLAAHATPGHTAGSTSWTWRECEKGRCVDMAYVDSLTAMTDDEFRYSDEVAHPGTLADFRAGLTRVAALPCDVLVTPHPSLSDMWSRIAPESSKPLVDPAACRDYAQWANARLDARLAKEALPR</sequence>
<dbReference type="AlphaFoldDB" id="A0A5D8ZD82"/>
<protein>
    <submittedName>
        <fullName evidence="2">Subclass B3 metallo-beta-lactamase</fullName>
    </submittedName>
</protein>
<evidence type="ECO:0000313" key="2">
    <source>
        <dbReference type="EMBL" id="TZF90604.1"/>
    </source>
</evidence>
<dbReference type="Proteomes" id="UP000323164">
    <property type="component" value="Unassembled WGS sequence"/>
</dbReference>
<reference evidence="2 3" key="1">
    <citation type="submission" date="2019-08" db="EMBL/GenBank/DDBJ databases">
        <title>Draft genome sequence of Lysobacter sp. UKS-15.</title>
        <authorList>
            <person name="Im W.-T."/>
        </authorList>
    </citation>
    <scope>NUCLEOTIDE SEQUENCE [LARGE SCALE GENOMIC DNA]</scope>
    <source>
        <strain evidence="2 3">UKS-15</strain>
    </source>
</reference>
<dbReference type="InterPro" id="IPR001279">
    <property type="entry name" value="Metallo-B-lactamas"/>
</dbReference>
<dbReference type="SUPFAM" id="SSF56281">
    <property type="entry name" value="Metallo-hydrolase/oxidoreductase"/>
    <property type="match status" value="1"/>
</dbReference>
<keyword evidence="3" id="KW-1185">Reference proteome</keyword>
<evidence type="ECO:0000259" key="1">
    <source>
        <dbReference type="SMART" id="SM00849"/>
    </source>
</evidence>
<dbReference type="InterPro" id="IPR050855">
    <property type="entry name" value="NDM-1-like"/>
</dbReference>
<dbReference type="Gene3D" id="3.60.15.10">
    <property type="entry name" value="Ribonuclease Z/Hydroxyacylglutathione hydrolase-like"/>
    <property type="match status" value="1"/>
</dbReference>
<dbReference type="InterPro" id="IPR036866">
    <property type="entry name" value="RibonucZ/Hydroxyglut_hydro"/>
</dbReference>
<dbReference type="OrthoDB" id="9773738at2"/>
<comment type="caution">
    <text evidence="2">The sequence shown here is derived from an EMBL/GenBank/DDBJ whole genome shotgun (WGS) entry which is preliminary data.</text>
</comment>
<dbReference type="Pfam" id="PF00753">
    <property type="entry name" value="Lactamase_B"/>
    <property type="match status" value="1"/>
</dbReference>
<accession>A0A5D8ZD82</accession>
<dbReference type="SMR" id="A0A5D8ZD82"/>
<name>A0A5D8ZD82_9GAMM</name>
<proteinExistence type="predicted"/>
<dbReference type="NCBIfam" id="NF012229">
    <property type="entry name" value="bla_class_B_core"/>
    <property type="match status" value="1"/>
</dbReference>
<dbReference type="SMART" id="SM00849">
    <property type="entry name" value="Lactamase_B"/>
    <property type="match status" value="1"/>
</dbReference>
<dbReference type="PANTHER" id="PTHR42951">
    <property type="entry name" value="METALLO-BETA-LACTAMASE DOMAIN-CONTAINING"/>
    <property type="match status" value="1"/>
</dbReference>
<gene>
    <name evidence="2" type="primary">bla</name>
    <name evidence="2" type="ORF">FW784_04645</name>
</gene>
<dbReference type="EMBL" id="VTRV01000033">
    <property type="protein sequence ID" value="TZF90604.1"/>
    <property type="molecule type" value="Genomic_DNA"/>
</dbReference>
<dbReference type="RefSeq" id="WP_149352195.1">
    <property type="nucleotide sequence ID" value="NZ_VTRV01000033.1"/>
</dbReference>
<dbReference type="PROSITE" id="PS51257">
    <property type="entry name" value="PROKAR_LIPOPROTEIN"/>
    <property type="match status" value="1"/>
</dbReference>
<feature type="domain" description="Metallo-beta-lactamase" evidence="1">
    <location>
        <begin position="59"/>
        <end position="252"/>
    </location>
</feature>
<evidence type="ECO:0000313" key="3">
    <source>
        <dbReference type="Proteomes" id="UP000323164"/>
    </source>
</evidence>
<dbReference type="NCBIfam" id="NF033105">
    <property type="entry name" value="bla_subclass_B3"/>
    <property type="match status" value="1"/>
</dbReference>